<evidence type="ECO:0000313" key="3">
    <source>
        <dbReference type="Proteomes" id="UP000184080"/>
    </source>
</evidence>
<proteinExistence type="predicted"/>
<feature type="transmembrane region" description="Helical" evidence="1">
    <location>
        <begin position="20"/>
        <end position="38"/>
    </location>
</feature>
<evidence type="ECO:0008006" key="4">
    <source>
        <dbReference type="Google" id="ProtNLM"/>
    </source>
</evidence>
<keyword evidence="1" id="KW-0472">Membrane</keyword>
<keyword evidence="1" id="KW-1133">Transmembrane helix</keyword>
<dbReference type="AlphaFoldDB" id="A0A1M6LU13"/>
<evidence type="ECO:0000313" key="2">
    <source>
        <dbReference type="EMBL" id="SHJ74630.1"/>
    </source>
</evidence>
<organism evidence="2 3">
    <name type="scientific">Clostridium amylolyticum</name>
    <dbReference type="NCBI Taxonomy" id="1121298"/>
    <lineage>
        <taxon>Bacteria</taxon>
        <taxon>Bacillati</taxon>
        <taxon>Bacillota</taxon>
        <taxon>Clostridia</taxon>
        <taxon>Eubacteriales</taxon>
        <taxon>Clostridiaceae</taxon>
        <taxon>Clostridium</taxon>
    </lineage>
</organism>
<protein>
    <recommendedName>
        <fullName evidence="4">Short C-terminal domain-containing protein</fullName>
    </recommendedName>
</protein>
<accession>A0A1M6LU13</accession>
<evidence type="ECO:0000256" key="1">
    <source>
        <dbReference type="SAM" id="Phobius"/>
    </source>
</evidence>
<dbReference type="Proteomes" id="UP000184080">
    <property type="component" value="Unassembled WGS sequence"/>
</dbReference>
<keyword evidence="3" id="KW-1185">Reference proteome</keyword>
<sequence>MLIMVIEFNMTEFIFSKDGFLFFLLLFIIIFLAVKLAVRPLAKDNKKEYRDRKGYVLSQLQMMNIITLDEYKKISKSMKDNEFKKEEDTKFKELTELLEELRNRGILGEEEYKVKMERLHKRYGIDK</sequence>
<reference evidence="2 3" key="1">
    <citation type="submission" date="2016-11" db="EMBL/GenBank/DDBJ databases">
        <authorList>
            <person name="Jaros S."/>
            <person name="Januszkiewicz K."/>
            <person name="Wedrychowicz H."/>
        </authorList>
    </citation>
    <scope>NUCLEOTIDE SEQUENCE [LARGE SCALE GENOMIC DNA]</scope>
    <source>
        <strain evidence="2 3">DSM 21864</strain>
    </source>
</reference>
<dbReference type="EMBL" id="FQZO01000007">
    <property type="protein sequence ID" value="SHJ74630.1"/>
    <property type="molecule type" value="Genomic_DNA"/>
</dbReference>
<dbReference type="STRING" id="1121298.SAMN05444401_3781"/>
<name>A0A1M6LU13_9CLOT</name>
<keyword evidence="1" id="KW-0812">Transmembrane</keyword>
<gene>
    <name evidence="2" type="ORF">SAMN05444401_3781</name>
</gene>